<dbReference type="CDD" id="cd02440">
    <property type="entry name" value="AdoMet_MTases"/>
    <property type="match status" value="1"/>
</dbReference>
<comment type="caution">
    <text evidence="2">The sequence shown here is derived from an EMBL/GenBank/DDBJ whole genome shotgun (WGS) entry which is preliminary data.</text>
</comment>
<dbReference type="Proteomes" id="UP000271678">
    <property type="component" value="Unassembled WGS sequence"/>
</dbReference>
<dbReference type="Gene3D" id="3.40.50.150">
    <property type="entry name" value="Vaccinia Virus protein VP39"/>
    <property type="match status" value="1"/>
</dbReference>
<dbReference type="PANTHER" id="PTHR43591:SF24">
    <property type="entry name" value="2-METHOXY-6-POLYPRENYL-1,4-BENZOQUINOL METHYLASE, MITOCHONDRIAL"/>
    <property type="match status" value="1"/>
</dbReference>
<evidence type="ECO:0000259" key="1">
    <source>
        <dbReference type="Pfam" id="PF08241"/>
    </source>
</evidence>
<dbReference type="PANTHER" id="PTHR43591">
    <property type="entry name" value="METHYLTRANSFERASE"/>
    <property type="match status" value="1"/>
</dbReference>
<keyword evidence="3" id="KW-1185">Reference proteome</keyword>
<name>A0A3M9ME30_9MICO</name>
<dbReference type="SUPFAM" id="SSF53335">
    <property type="entry name" value="S-adenosyl-L-methionine-dependent methyltransferases"/>
    <property type="match status" value="1"/>
</dbReference>
<sequence length="236" mass="25751">MSTGQLGTGSAEMDHQYGTPERLQTRASFWAPSPPGESPQDVAIKVLREANVHKVLEIGCGRGDFASRMRDELGADVLATDRSEAMVEATRSRGLVAQVIDATELPYEDASFDAVVAMWMLYHVPDLDRTLGEVRRVLTPGGVFVSVTNGREHTADLLREVGLPLAETQFMTENGEEVLRRHFDDVARTIANGKAVADHATARAYLSTFVPEVADQLPVYDGERTFTGSSAVFVAR</sequence>
<dbReference type="AlphaFoldDB" id="A0A3M9ME30"/>
<dbReference type="Pfam" id="PF08241">
    <property type="entry name" value="Methyltransf_11"/>
    <property type="match status" value="1"/>
</dbReference>
<dbReference type="InterPro" id="IPR013216">
    <property type="entry name" value="Methyltransf_11"/>
</dbReference>
<dbReference type="GO" id="GO:0032259">
    <property type="term" value="P:methylation"/>
    <property type="evidence" value="ECO:0007669"/>
    <property type="project" value="UniProtKB-KW"/>
</dbReference>
<dbReference type="InterPro" id="IPR029063">
    <property type="entry name" value="SAM-dependent_MTases_sf"/>
</dbReference>
<evidence type="ECO:0000313" key="3">
    <source>
        <dbReference type="Proteomes" id="UP000271678"/>
    </source>
</evidence>
<evidence type="ECO:0000313" key="2">
    <source>
        <dbReference type="EMBL" id="RNI23832.1"/>
    </source>
</evidence>
<protein>
    <submittedName>
        <fullName evidence="2">Class I SAM-dependent methyltransferase</fullName>
    </submittedName>
</protein>
<proteinExistence type="predicted"/>
<accession>A0A3M9ME30</accession>
<dbReference type="OrthoDB" id="9805171at2"/>
<gene>
    <name evidence="2" type="ORF">EFY87_06040</name>
</gene>
<keyword evidence="2" id="KW-0808">Transferase</keyword>
<dbReference type="GO" id="GO:0008757">
    <property type="term" value="F:S-adenosylmethionine-dependent methyltransferase activity"/>
    <property type="evidence" value="ECO:0007669"/>
    <property type="project" value="InterPro"/>
</dbReference>
<organism evidence="2 3">
    <name type="scientific">Flexivirga caeni</name>
    <dbReference type="NCBI Taxonomy" id="2294115"/>
    <lineage>
        <taxon>Bacteria</taxon>
        <taxon>Bacillati</taxon>
        <taxon>Actinomycetota</taxon>
        <taxon>Actinomycetes</taxon>
        <taxon>Micrococcales</taxon>
        <taxon>Dermacoccaceae</taxon>
        <taxon>Flexivirga</taxon>
    </lineage>
</organism>
<dbReference type="EMBL" id="RJJQ01000004">
    <property type="protein sequence ID" value="RNI23832.1"/>
    <property type="molecule type" value="Genomic_DNA"/>
</dbReference>
<feature type="domain" description="Methyltransferase type 11" evidence="1">
    <location>
        <begin position="56"/>
        <end position="145"/>
    </location>
</feature>
<reference evidence="2 3" key="1">
    <citation type="submission" date="2018-11" db="EMBL/GenBank/DDBJ databases">
        <title>Draft genome of Simplicispira Flexivirga sp. BO-16.</title>
        <authorList>
            <person name="Im W.T."/>
        </authorList>
    </citation>
    <scope>NUCLEOTIDE SEQUENCE [LARGE SCALE GENOMIC DNA]</scope>
    <source>
        <strain evidence="2 3">BO-16</strain>
    </source>
</reference>
<keyword evidence="2" id="KW-0489">Methyltransferase</keyword>
<dbReference type="RefSeq" id="WP_123270569.1">
    <property type="nucleotide sequence ID" value="NZ_RJJQ01000004.1"/>
</dbReference>